<accession>A0ABW0U0G4</accession>
<organism evidence="1 2">
    <name type="scientific">Sporosarcina koreensis</name>
    <dbReference type="NCBI Taxonomy" id="334735"/>
    <lineage>
        <taxon>Bacteria</taxon>
        <taxon>Bacillati</taxon>
        <taxon>Bacillota</taxon>
        <taxon>Bacilli</taxon>
        <taxon>Bacillales</taxon>
        <taxon>Caryophanaceae</taxon>
        <taxon>Sporosarcina</taxon>
    </lineage>
</organism>
<name>A0ABW0U0G4_9BACL</name>
<dbReference type="EMBL" id="JBHSNP010000029">
    <property type="protein sequence ID" value="MFC5604737.1"/>
    <property type="molecule type" value="Genomic_DNA"/>
</dbReference>
<keyword evidence="2" id="KW-1185">Reference proteome</keyword>
<evidence type="ECO:0000313" key="2">
    <source>
        <dbReference type="Proteomes" id="UP001596071"/>
    </source>
</evidence>
<dbReference type="InterPro" id="IPR023833">
    <property type="entry name" value="Signal_pept_SipW-depend-type"/>
</dbReference>
<sequence length="184" mass="20087">MNIKKKLAMSIATGALAVSMIGGGTYAYFNTVQSNTSSFAAGEMGIAITGNNTENAIINVSNIKPGDYMNRHFTLTNKGTLDISKVLLSTTYDESVGGFGDHIKVDFYEGTSATETPYLSKTLRELRDTPNLDFRSGKIEVDKNKTIIVKFTFVDNGDDQNIYQKASLKLNWAFNAQQTAGQSK</sequence>
<gene>
    <name evidence="1" type="ORF">ACFPTP_15995</name>
</gene>
<dbReference type="Pfam" id="PF12389">
    <property type="entry name" value="Peptidase_M73"/>
    <property type="match status" value="1"/>
</dbReference>
<evidence type="ECO:0000313" key="1">
    <source>
        <dbReference type="EMBL" id="MFC5604737.1"/>
    </source>
</evidence>
<reference evidence="2" key="1">
    <citation type="journal article" date="2019" name="Int. J. Syst. Evol. Microbiol.">
        <title>The Global Catalogue of Microorganisms (GCM) 10K type strain sequencing project: providing services to taxonomists for standard genome sequencing and annotation.</title>
        <authorList>
            <consortium name="The Broad Institute Genomics Platform"/>
            <consortium name="The Broad Institute Genome Sequencing Center for Infectious Disease"/>
            <person name="Wu L."/>
            <person name="Ma J."/>
        </authorList>
    </citation>
    <scope>NUCLEOTIDE SEQUENCE [LARGE SCALE GENOMIC DNA]</scope>
    <source>
        <strain evidence="2">KACC 11299</strain>
    </source>
</reference>
<dbReference type="RefSeq" id="WP_381446857.1">
    <property type="nucleotide sequence ID" value="NZ_JBHSNP010000029.1"/>
</dbReference>
<proteinExistence type="predicted"/>
<comment type="caution">
    <text evidence="1">The sequence shown here is derived from an EMBL/GenBank/DDBJ whole genome shotgun (WGS) entry which is preliminary data.</text>
</comment>
<dbReference type="Proteomes" id="UP001596071">
    <property type="component" value="Unassembled WGS sequence"/>
</dbReference>
<dbReference type="InterPro" id="IPR022121">
    <property type="entry name" value="Peptidase_M73_camelysin"/>
</dbReference>
<dbReference type="NCBIfam" id="TIGR04088">
    <property type="entry name" value="cognate_SipW"/>
    <property type="match status" value="1"/>
</dbReference>
<protein>
    <submittedName>
        <fullName evidence="1">TasA family protein</fullName>
    </submittedName>
</protein>